<dbReference type="PANTHER" id="PTHR23272:SF190">
    <property type="entry name" value="ZINC FINGER, BED-TYPE-RELATED"/>
    <property type="match status" value="1"/>
</dbReference>
<dbReference type="Proteomes" id="UP001151760">
    <property type="component" value="Unassembled WGS sequence"/>
</dbReference>
<feature type="compositionally biased region" description="Basic and acidic residues" evidence="1">
    <location>
        <begin position="376"/>
        <end position="387"/>
    </location>
</feature>
<accession>A0ABQ4XUF6</accession>
<proteinExistence type="predicted"/>
<keyword evidence="4" id="KW-1185">Reference proteome</keyword>
<evidence type="ECO:0000313" key="3">
    <source>
        <dbReference type="EMBL" id="GJS68528.1"/>
    </source>
</evidence>
<evidence type="ECO:0000313" key="4">
    <source>
        <dbReference type="Proteomes" id="UP001151760"/>
    </source>
</evidence>
<name>A0ABQ4XUF6_9ASTR</name>
<dbReference type="InterPro" id="IPR012337">
    <property type="entry name" value="RNaseH-like_sf"/>
</dbReference>
<reference evidence="3" key="1">
    <citation type="journal article" date="2022" name="Int. J. Mol. Sci.">
        <title>Draft Genome of Tanacetum Coccineum: Genomic Comparison of Closely Related Tanacetum-Family Plants.</title>
        <authorList>
            <person name="Yamashiro T."/>
            <person name="Shiraishi A."/>
            <person name="Nakayama K."/>
            <person name="Satake H."/>
        </authorList>
    </citation>
    <scope>NUCLEOTIDE SEQUENCE</scope>
</reference>
<dbReference type="SUPFAM" id="SSF53098">
    <property type="entry name" value="Ribonuclease H-like"/>
    <property type="match status" value="1"/>
</dbReference>
<dbReference type="PANTHER" id="PTHR23272">
    <property type="entry name" value="BED FINGER-RELATED"/>
    <property type="match status" value="1"/>
</dbReference>
<sequence>MLKDVFRSGGKNHQRYIRIYKQAGKPCLSPHWDIPTRWNSTYHMFLSGLKQRSTLMYFHDLLASKGRCVHFLAENWVTIESLTQLLEVFNNVIKILSGVYYPTSSLVLQQIFFMTTKLSEYELKGGIFATMVKPIKEKLKKYFERIRPIITCAAALNQCFNVNGVEFLIESISTDLKFFDDSYATKAKKWFTDSLKGLYNIYYTKYGNPTTTESSSGGGESSSKASGGNQMTRLLYWLKEHKNKKERSDPSLSSEYERYVHSDFVTHLQTTEFATFDVLGFWKANETMFPVLSRMAMDIQSVQATSVASESVFSTNHLDAQERKQDKSTLETPVDFEDEILDADVQENEAIPLSDEKIALDAASCEGSMSGPGSGGEKRDDVYHDDY</sequence>
<comment type="caution">
    <text evidence="3">The sequence shown here is derived from an EMBL/GenBank/DDBJ whole genome shotgun (WGS) entry which is preliminary data.</text>
</comment>
<protein>
    <submittedName>
        <fullName evidence="3">Zinc finger BED domain-containing protein RICESLEEPER 2-like protein</fullName>
    </submittedName>
</protein>
<organism evidence="3 4">
    <name type="scientific">Tanacetum coccineum</name>
    <dbReference type="NCBI Taxonomy" id="301880"/>
    <lineage>
        <taxon>Eukaryota</taxon>
        <taxon>Viridiplantae</taxon>
        <taxon>Streptophyta</taxon>
        <taxon>Embryophyta</taxon>
        <taxon>Tracheophyta</taxon>
        <taxon>Spermatophyta</taxon>
        <taxon>Magnoliopsida</taxon>
        <taxon>eudicotyledons</taxon>
        <taxon>Gunneridae</taxon>
        <taxon>Pentapetalae</taxon>
        <taxon>asterids</taxon>
        <taxon>campanulids</taxon>
        <taxon>Asterales</taxon>
        <taxon>Asteraceae</taxon>
        <taxon>Asteroideae</taxon>
        <taxon>Anthemideae</taxon>
        <taxon>Anthemidinae</taxon>
        <taxon>Tanacetum</taxon>
    </lineage>
</organism>
<dbReference type="InterPro" id="IPR008906">
    <property type="entry name" value="HATC_C_dom"/>
</dbReference>
<reference evidence="3" key="2">
    <citation type="submission" date="2022-01" db="EMBL/GenBank/DDBJ databases">
        <authorList>
            <person name="Yamashiro T."/>
            <person name="Shiraishi A."/>
            <person name="Satake H."/>
            <person name="Nakayama K."/>
        </authorList>
    </citation>
    <scope>NUCLEOTIDE SEQUENCE</scope>
</reference>
<gene>
    <name evidence="3" type="ORF">Tco_0683093</name>
</gene>
<dbReference type="Pfam" id="PF05699">
    <property type="entry name" value="Dimer_Tnp_hAT"/>
    <property type="match status" value="1"/>
</dbReference>
<dbReference type="EMBL" id="BQNB010009797">
    <property type="protein sequence ID" value="GJS68528.1"/>
    <property type="molecule type" value="Genomic_DNA"/>
</dbReference>
<feature type="domain" description="HAT C-terminal dimerisation" evidence="2">
    <location>
        <begin position="256"/>
        <end position="331"/>
    </location>
</feature>
<feature type="region of interest" description="Disordered" evidence="1">
    <location>
        <begin position="364"/>
        <end position="387"/>
    </location>
</feature>
<evidence type="ECO:0000256" key="1">
    <source>
        <dbReference type="SAM" id="MobiDB-lite"/>
    </source>
</evidence>
<evidence type="ECO:0000259" key="2">
    <source>
        <dbReference type="Pfam" id="PF05699"/>
    </source>
</evidence>